<dbReference type="InterPro" id="IPR036397">
    <property type="entry name" value="RNaseH_sf"/>
</dbReference>
<keyword evidence="5 12" id="KW-0235">DNA replication</keyword>
<dbReference type="GO" id="GO:0008270">
    <property type="term" value="F:zinc ion binding"/>
    <property type="evidence" value="ECO:0007669"/>
    <property type="project" value="UniProtKB-KW"/>
</dbReference>
<dbReference type="InterPro" id="IPR023211">
    <property type="entry name" value="DNA_pol_palm_dom_sf"/>
</dbReference>
<dbReference type="PRINTS" id="PR00106">
    <property type="entry name" value="DNAPOLB"/>
</dbReference>
<dbReference type="SMART" id="SM00486">
    <property type="entry name" value="POLBc"/>
    <property type="match status" value="1"/>
</dbReference>
<keyword evidence="10 12" id="KW-0238">DNA-binding</keyword>
<evidence type="ECO:0000256" key="13">
    <source>
        <dbReference type="SAM" id="MobiDB-lite"/>
    </source>
</evidence>
<feature type="region of interest" description="Disordered" evidence="13">
    <location>
        <begin position="117"/>
        <end position="147"/>
    </location>
</feature>
<feature type="compositionally biased region" description="Acidic residues" evidence="13">
    <location>
        <begin position="129"/>
        <end position="140"/>
    </location>
</feature>
<dbReference type="GO" id="GO:0003887">
    <property type="term" value="F:DNA-directed DNA polymerase activity"/>
    <property type="evidence" value="ECO:0007669"/>
    <property type="project" value="UniProtKB-KW"/>
</dbReference>
<dbReference type="InterPro" id="IPR017964">
    <property type="entry name" value="DNA-dir_DNA_pol_B_CS"/>
</dbReference>
<dbReference type="GO" id="GO:0006272">
    <property type="term" value="P:leading strand elongation"/>
    <property type="evidence" value="ECO:0007669"/>
    <property type="project" value="TreeGrafter"/>
</dbReference>
<dbReference type="FunFam" id="1.10.287.690:FF:000003">
    <property type="entry name" value="DNA polymerase"/>
    <property type="match status" value="1"/>
</dbReference>
<dbReference type="Gene3D" id="3.30.420.10">
    <property type="entry name" value="Ribonuclease H-like superfamily/Ribonuclease H"/>
    <property type="match status" value="1"/>
</dbReference>
<dbReference type="SUPFAM" id="SSF53098">
    <property type="entry name" value="Ribonuclease H-like"/>
    <property type="match status" value="1"/>
</dbReference>
<evidence type="ECO:0000313" key="15">
    <source>
        <dbReference type="EMBL" id="VDK17977.1"/>
    </source>
</evidence>
<dbReference type="Pfam" id="PF00136">
    <property type="entry name" value="DNA_pol_B"/>
    <property type="match status" value="1"/>
</dbReference>
<keyword evidence="4 12" id="KW-0548">Nucleotidyltransferase</keyword>
<dbReference type="SUPFAM" id="SSF56672">
    <property type="entry name" value="DNA/RNA polymerases"/>
    <property type="match status" value="1"/>
</dbReference>
<dbReference type="Proteomes" id="UP000267096">
    <property type="component" value="Unassembled WGS sequence"/>
</dbReference>
<proteinExistence type="inferred from homology"/>
<comment type="catalytic activity">
    <reaction evidence="12">
        <text>DNA(n) + a 2'-deoxyribonucleoside 5'-triphosphate = DNA(n+1) + diphosphate</text>
        <dbReference type="Rhea" id="RHEA:22508"/>
        <dbReference type="Rhea" id="RHEA-COMP:17339"/>
        <dbReference type="Rhea" id="RHEA-COMP:17340"/>
        <dbReference type="ChEBI" id="CHEBI:33019"/>
        <dbReference type="ChEBI" id="CHEBI:61560"/>
        <dbReference type="ChEBI" id="CHEBI:173112"/>
        <dbReference type="EC" id="2.7.7.7"/>
    </reaction>
</comment>
<evidence type="ECO:0000256" key="6">
    <source>
        <dbReference type="ARBA" id="ARBA00022723"/>
    </source>
</evidence>
<keyword evidence="9 12" id="KW-0239">DNA-directed DNA polymerase</keyword>
<comment type="similarity">
    <text evidence="2 12">Belongs to the DNA polymerase type-B family.</text>
</comment>
<evidence type="ECO:0000259" key="14">
    <source>
        <dbReference type="Pfam" id="PF00136"/>
    </source>
</evidence>
<gene>
    <name evidence="15" type="ORF">ASIM_LOCUS685</name>
</gene>
<evidence type="ECO:0000256" key="12">
    <source>
        <dbReference type="RuleBase" id="RU000442"/>
    </source>
</evidence>
<evidence type="ECO:0000256" key="11">
    <source>
        <dbReference type="ARBA" id="ARBA00023242"/>
    </source>
</evidence>
<evidence type="ECO:0000313" key="16">
    <source>
        <dbReference type="Proteomes" id="UP000267096"/>
    </source>
</evidence>
<dbReference type="GO" id="GO:1902975">
    <property type="term" value="P:mitotic DNA replication initiation"/>
    <property type="evidence" value="ECO:0007669"/>
    <property type="project" value="InterPro"/>
</dbReference>
<evidence type="ECO:0000313" key="17">
    <source>
        <dbReference type="WBParaSite" id="ASIM_0000078501-mRNA-1"/>
    </source>
</evidence>
<evidence type="ECO:0000256" key="2">
    <source>
        <dbReference type="ARBA" id="ARBA00005755"/>
    </source>
</evidence>
<dbReference type="GO" id="GO:0003682">
    <property type="term" value="F:chromatin binding"/>
    <property type="evidence" value="ECO:0007669"/>
    <property type="project" value="TreeGrafter"/>
</dbReference>
<keyword evidence="7" id="KW-0863">Zinc-finger</keyword>
<dbReference type="NCBIfam" id="TIGR00592">
    <property type="entry name" value="pol2"/>
    <property type="match status" value="1"/>
</dbReference>
<reference evidence="17" key="1">
    <citation type="submission" date="2017-02" db="UniProtKB">
        <authorList>
            <consortium name="WormBaseParasite"/>
        </authorList>
    </citation>
    <scope>IDENTIFICATION</scope>
</reference>
<keyword evidence="8" id="KW-0862">Zinc</keyword>
<evidence type="ECO:0000256" key="5">
    <source>
        <dbReference type="ARBA" id="ARBA00022705"/>
    </source>
</evidence>
<keyword evidence="6" id="KW-0479">Metal-binding</keyword>
<keyword evidence="16" id="KW-1185">Reference proteome</keyword>
<organism evidence="17">
    <name type="scientific">Anisakis simplex</name>
    <name type="common">Herring worm</name>
    <dbReference type="NCBI Taxonomy" id="6269"/>
    <lineage>
        <taxon>Eukaryota</taxon>
        <taxon>Metazoa</taxon>
        <taxon>Ecdysozoa</taxon>
        <taxon>Nematoda</taxon>
        <taxon>Chromadorea</taxon>
        <taxon>Rhabditida</taxon>
        <taxon>Spirurina</taxon>
        <taxon>Ascaridomorpha</taxon>
        <taxon>Ascaridoidea</taxon>
        <taxon>Anisakidae</taxon>
        <taxon>Anisakis</taxon>
        <taxon>Anisakis simplex complex</taxon>
    </lineage>
</organism>
<dbReference type="PANTHER" id="PTHR45861:SF1">
    <property type="entry name" value="DNA POLYMERASE ALPHA CATALYTIC SUBUNIT"/>
    <property type="match status" value="1"/>
</dbReference>
<dbReference type="AlphaFoldDB" id="A0A0M3IZV2"/>
<dbReference type="Gene3D" id="1.10.287.690">
    <property type="entry name" value="Helix hairpin bin"/>
    <property type="match status" value="1"/>
</dbReference>
<keyword evidence="3 12" id="KW-0808">Transferase</keyword>
<dbReference type="GO" id="GO:0003697">
    <property type="term" value="F:single-stranded DNA binding"/>
    <property type="evidence" value="ECO:0007669"/>
    <property type="project" value="TreeGrafter"/>
</dbReference>
<protein>
    <recommendedName>
        <fullName evidence="12">DNA polymerase</fullName>
        <ecNumber evidence="12">2.7.7.7</ecNumber>
    </recommendedName>
</protein>
<dbReference type="GO" id="GO:0000166">
    <property type="term" value="F:nucleotide binding"/>
    <property type="evidence" value="ECO:0007669"/>
    <property type="project" value="InterPro"/>
</dbReference>
<dbReference type="InterPro" id="IPR043502">
    <property type="entry name" value="DNA/RNA_pol_sf"/>
</dbReference>
<dbReference type="InterPro" id="IPR042087">
    <property type="entry name" value="DNA_pol_B_thumb"/>
</dbReference>
<sequence length="612" mass="70142">MELVKSRSFDLAELATTLLGFNGTAAELSIEGAESFSNSRQLIEAINRSWLNIWLTVSIIVELNALPLFVQITQTVGGVLSRTLMGGRAERNEFLLLHAFHKAGYVAPNKFQYEYHHHNQKNKKKDTENIEMNEDETEEKGDEKTSKKAQYTGGLVLEPKKGLYDKYILLLDFNSLYPSIIQEYNICFTTVDQSKKDDSELPALPDDSEEGILPREIRVLVERRRAVKNLMKSEKLSDHLRQQYNIRQMALKLTANSMYGCLGFTYSRFYAKPLAALITSRGRDILMHTKDLVEKDGYSVIYGDTDSIMINTGLDNLEEAKKLGNKLKRMVNKCHTKLELDIDGLYRKLLLLKKKKYAGLAVDLNNCDKMKKEMKGLDIVRRDWSLLAKDIGNEIVEMILSMSLKREELDTSIYDRLRFLRKELDDDAIDIEKFEIFKQLTRDPKEYADIKSQPHAAVAQRLNESGKFHFHKGDTVNYIICEDGTQSSSTQRAYHRSEIASNKNLHIDIHYYLAHQIHPVVCRLCEPIEEIDAVGVANALGYLLIRIDSSGYRIRAKAADSQGDEQGDETTFEWKHDFSQCQPFKFKCPHAECRKEIEITKAIEGEVCRVNI</sequence>
<dbReference type="PANTHER" id="PTHR45861">
    <property type="entry name" value="DNA POLYMERASE ALPHA CATALYTIC SUBUNIT"/>
    <property type="match status" value="1"/>
</dbReference>
<dbReference type="InterPro" id="IPR012337">
    <property type="entry name" value="RNaseH-like_sf"/>
</dbReference>
<dbReference type="GO" id="GO:0006273">
    <property type="term" value="P:lagging strand elongation"/>
    <property type="evidence" value="ECO:0007669"/>
    <property type="project" value="TreeGrafter"/>
</dbReference>
<dbReference type="InterPro" id="IPR006172">
    <property type="entry name" value="DNA-dir_DNA_pol_B"/>
</dbReference>
<dbReference type="InterPro" id="IPR045846">
    <property type="entry name" value="POLBc_alpha"/>
</dbReference>
<evidence type="ECO:0000256" key="3">
    <source>
        <dbReference type="ARBA" id="ARBA00022679"/>
    </source>
</evidence>
<keyword evidence="11" id="KW-0539">Nucleus</keyword>
<feature type="domain" description="DNA-directed DNA polymerase family B multifunctional" evidence="14">
    <location>
        <begin position="80"/>
        <end position="528"/>
    </location>
</feature>
<dbReference type="WBParaSite" id="ASIM_0000078501-mRNA-1">
    <property type="protein sequence ID" value="ASIM_0000078501-mRNA-1"/>
    <property type="gene ID" value="ASIM_0000078501"/>
</dbReference>
<evidence type="ECO:0000256" key="1">
    <source>
        <dbReference type="ARBA" id="ARBA00004123"/>
    </source>
</evidence>
<evidence type="ECO:0000256" key="7">
    <source>
        <dbReference type="ARBA" id="ARBA00022771"/>
    </source>
</evidence>
<dbReference type="InterPro" id="IPR006134">
    <property type="entry name" value="DNA-dir_DNA_pol_B_multi_dom"/>
</dbReference>
<dbReference type="EMBL" id="UYRR01000529">
    <property type="protein sequence ID" value="VDK17977.1"/>
    <property type="molecule type" value="Genomic_DNA"/>
</dbReference>
<name>A0A0M3IZV2_ANISI</name>
<dbReference type="CDD" id="cd05532">
    <property type="entry name" value="POLBc_alpha"/>
    <property type="match status" value="1"/>
</dbReference>
<dbReference type="GO" id="GO:0003688">
    <property type="term" value="F:DNA replication origin binding"/>
    <property type="evidence" value="ECO:0007669"/>
    <property type="project" value="TreeGrafter"/>
</dbReference>
<accession>A0A0M3IZV2</accession>
<evidence type="ECO:0000256" key="10">
    <source>
        <dbReference type="ARBA" id="ARBA00023125"/>
    </source>
</evidence>
<dbReference type="GO" id="GO:0005658">
    <property type="term" value="C:alpha DNA polymerase:primase complex"/>
    <property type="evidence" value="ECO:0007669"/>
    <property type="project" value="TreeGrafter"/>
</dbReference>
<dbReference type="Gene3D" id="3.90.1600.10">
    <property type="entry name" value="Palm domain of DNA polymerase"/>
    <property type="match status" value="1"/>
</dbReference>
<dbReference type="Gene3D" id="1.10.132.60">
    <property type="entry name" value="DNA polymerase family B, C-terminal domain"/>
    <property type="match status" value="1"/>
</dbReference>
<evidence type="ECO:0000256" key="9">
    <source>
        <dbReference type="ARBA" id="ARBA00022932"/>
    </source>
</evidence>
<evidence type="ECO:0000256" key="4">
    <source>
        <dbReference type="ARBA" id="ARBA00022695"/>
    </source>
</evidence>
<dbReference type="EC" id="2.7.7.7" evidence="12"/>
<evidence type="ECO:0000256" key="8">
    <source>
        <dbReference type="ARBA" id="ARBA00022833"/>
    </source>
</evidence>
<dbReference type="PROSITE" id="PS00116">
    <property type="entry name" value="DNA_POLYMERASE_B"/>
    <property type="match status" value="1"/>
</dbReference>
<comment type="subcellular location">
    <subcellularLocation>
        <location evidence="1">Nucleus</location>
    </subcellularLocation>
</comment>
<dbReference type="OrthoDB" id="6755010at2759"/>
<reference evidence="15 16" key="2">
    <citation type="submission" date="2018-11" db="EMBL/GenBank/DDBJ databases">
        <authorList>
            <consortium name="Pathogen Informatics"/>
        </authorList>
    </citation>
    <scope>NUCLEOTIDE SEQUENCE [LARGE SCALE GENOMIC DNA]</scope>
</reference>